<reference evidence="2 3" key="1">
    <citation type="submission" date="2023-05" db="EMBL/GenBank/DDBJ databases">
        <title>Draft genome of Paenibacillus sp. CCS26.</title>
        <authorList>
            <person name="Akita H."/>
            <person name="Shinto Y."/>
            <person name="Kimura Z."/>
        </authorList>
    </citation>
    <scope>NUCLEOTIDE SEQUENCE [LARGE SCALE GENOMIC DNA]</scope>
    <source>
        <strain evidence="2 3">CCS26</strain>
    </source>
</reference>
<dbReference type="RefSeq" id="WP_127496998.1">
    <property type="nucleotide sequence ID" value="NZ_BTCL01000029.1"/>
</dbReference>
<dbReference type="Pfam" id="PF09578">
    <property type="entry name" value="Spore_YabQ"/>
    <property type="match status" value="1"/>
</dbReference>
<feature type="transmembrane region" description="Helical" evidence="1">
    <location>
        <begin position="40"/>
        <end position="63"/>
    </location>
</feature>
<protein>
    <recommendedName>
        <fullName evidence="4">Spore cortex biosynthesis protein YabQ</fullName>
    </recommendedName>
</protein>
<feature type="transmembrane region" description="Helical" evidence="1">
    <location>
        <begin position="6"/>
        <end position="28"/>
    </location>
</feature>
<proteinExistence type="predicted"/>
<sequence>MTSLSLQFLTMGMMLLSGIGMGVIFDGYRVVSNELRFPRWTLPVLDMVYWLAASLLVFRVLYASNYGEVRAYVFLGLLIGVLCYYWLLSKPVIRTVKWLIDAVRALIRFTLRTFDLLIVKPVVLLYRFIRVLIGFGTALTIFLLKIVLQLVRPFWLLLRFLLGPLTRPLWRWLGPKLSSLQLKERWDKILSGVIKLWKRLFK</sequence>
<evidence type="ECO:0008006" key="4">
    <source>
        <dbReference type="Google" id="ProtNLM"/>
    </source>
</evidence>
<evidence type="ECO:0000313" key="3">
    <source>
        <dbReference type="Proteomes" id="UP001285921"/>
    </source>
</evidence>
<gene>
    <name evidence="2" type="ORF">PghCCS26_55390</name>
</gene>
<dbReference type="NCBIfam" id="TIGR02893">
    <property type="entry name" value="spore_yabQ"/>
    <property type="match status" value="1"/>
</dbReference>
<name>A0ABQ6NV68_9BACL</name>
<keyword evidence="1" id="KW-0472">Membrane</keyword>
<evidence type="ECO:0000256" key="1">
    <source>
        <dbReference type="SAM" id="Phobius"/>
    </source>
</evidence>
<evidence type="ECO:0000313" key="2">
    <source>
        <dbReference type="EMBL" id="GMK48409.1"/>
    </source>
</evidence>
<accession>A0ABQ6NV68</accession>
<dbReference type="EMBL" id="BTCL01000029">
    <property type="protein sequence ID" value="GMK48409.1"/>
    <property type="molecule type" value="Genomic_DNA"/>
</dbReference>
<dbReference type="InterPro" id="IPR019074">
    <property type="entry name" value="YabQ"/>
</dbReference>
<keyword evidence="3" id="KW-1185">Reference proteome</keyword>
<organism evidence="2 3">
    <name type="scientific">Paenibacillus glycanilyticus</name>
    <dbReference type="NCBI Taxonomy" id="126569"/>
    <lineage>
        <taxon>Bacteria</taxon>
        <taxon>Bacillati</taxon>
        <taxon>Bacillota</taxon>
        <taxon>Bacilli</taxon>
        <taxon>Bacillales</taxon>
        <taxon>Paenibacillaceae</taxon>
        <taxon>Paenibacillus</taxon>
    </lineage>
</organism>
<keyword evidence="1" id="KW-0812">Transmembrane</keyword>
<keyword evidence="1" id="KW-1133">Transmembrane helix</keyword>
<feature type="transmembrane region" description="Helical" evidence="1">
    <location>
        <begin position="135"/>
        <end position="162"/>
    </location>
</feature>
<feature type="transmembrane region" description="Helical" evidence="1">
    <location>
        <begin position="69"/>
        <end position="88"/>
    </location>
</feature>
<dbReference type="Proteomes" id="UP001285921">
    <property type="component" value="Unassembled WGS sequence"/>
</dbReference>
<comment type="caution">
    <text evidence="2">The sequence shown here is derived from an EMBL/GenBank/DDBJ whole genome shotgun (WGS) entry which is preliminary data.</text>
</comment>